<comment type="caution">
    <text evidence="1">The sequence shown here is derived from an EMBL/GenBank/DDBJ whole genome shotgun (WGS) entry which is preliminary data.</text>
</comment>
<reference evidence="2" key="1">
    <citation type="journal article" date="2019" name="Int. J. Syst. Evol. Microbiol.">
        <title>The Global Catalogue of Microorganisms (GCM) 10K type strain sequencing project: providing services to taxonomists for standard genome sequencing and annotation.</title>
        <authorList>
            <consortium name="The Broad Institute Genomics Platform"/>
            <consortium name="The Broad Institute Genome Sequencing Center for Infectious Disease"/>
            <person name="Wu L."/>
            <person name="Ma J."/>
        </authorList>
    </citation>
    <scope>NUCLEOTIDE SEQUENCE [LARGE SCALE GENOMIC DNA]</scope>
    <source>
        <strain evidence="2">JCM 17555</strain>
    </source>
</reference>
<proteinExistence type="predicted"/>
<accession>A0ABP7PWM6</accession>
<keyword evidence="2" id="KW-1185">Reference proteome</keyword>
<name>A0ABP7PWM6_9GAMM</name>
<sequence>MLVSVGIGAQSETLTSMTVVASQITAVGHVKDKSADYARFVLAKGFSFRTGYGSDHVVSVSAVGHSSEWFGVFEDEQFLESKRNCNE</sequence>
<organism evidence="1 2">
    <name type="scientific">Allohahella marinimesophila</name>
    <dbReference type="NCBI Taxonomy" id="1054972"/>
    <lineage>
        <taxon>Bacteria</taxon>
        <taxon>Pseudomonadati</taxon>
        <taxon>Pseudomonadota</taxon>
        <taxon>Gammaproteobacteria</taxon>
        <taxon>Oceanospirillales</taxon>
        <taxon>Hahellaceae</taxon>
        <taxon>Allohahella</taxon>
    </lineage>
</organism>
<protein>
    <submittedName>
        <fullName evidence="1">Uncharacterized protein</fullName>
    </submittedName>
</protein>
<dbReference type="Proteomes" id="UP001501337">
    <property type="component" value="Unassembled WGS sequence"/>
</dbReference>
<evidence type="ECO:0000313" key="1">
    <source>
        <dbReference type="EMBL" id="GAA3972232.1"/>
    </source>
</evidence>
<dbReference type="EMBL" id="BAABBO010000014">
    <property type="protein sequence ID" value="GAA3972232.1"/>
    <property type="molecule type" value="Genomic_DNA"/>
</dbReference>
<evidence type="ECO:0000313" key="2">
    <source>
        <dbReference type="Proteomes" id="UP001501337"/>
    </source>
</evidence>
<gene>
    <name evidence="1" type="ORF">GCM10022278_31980</name>
</gene>